<dbReference type="PROSITE" id="PS51257">
    <property type="entry name" value="PROKAR_LIPOPROTEIN"/>
    <property type="match status" value="1"/>
</dbReference>
<feature type="chain" id="PRO_5022997050" evidence="1">
    <location>
        <begin position="23"/>
        <end position="349"/>
    </location>
</feature>
<evidence type="ECO:0000313" key="3">
    <source>
        <dbReference type="Proteomes" id="UP000324143"/>
    </source>
</evidence>
<organism evidence="2 3">
    <name type="scientific">Candidatus Mcinerneyibacterium aminivorans</name>
    <dbReference type="NCBI Taxonomy" id="2703815"/>
    <lineage>
        <taxon>Bacteria</taxon>
        <taxon>Candidatus Macinerneyibacteriota</taxon>
        <taxon>Candidatus Mcinerneyibacteria</taxon>
        <taxon>Candidatus Mcinerneyibacteriales</taxon>
        <taxon>Candidatus Mcinerneyibacteriaceae</taxon>
        <taxon>Candidatus Mcinerneyibacterium</taxon>
    </lineage>
</organism>
<keyword evidence="1" id="KW-0732">Signal</keyword>
<dbReference type="EMBL" id="VSIX01000032">
    <property type="protein sequence ID" value="TYB31671.1"/>
    <property type="molecule type" value="Genomic_DNA"/>
</dbReference>
<feature type="signal peptide" evidence="1">
    <location>
        <begin position="1"/>
        <end position="22"/>
    </location>
</feature>
<comment type="caution">
    <text evidence="2">The sequence shown here is derived from an EMBL/GenBank/DDBJ whole genome shotgun (WGS) entry which is preliminary data.</text>
</comment>
<evidence type="ECO:0000256" key="1">
    <source>
        <dbReference type="SAM" id="SignalP"/>
    </source>
</evidence>
<reference evidence="2" key="1">
    <citation type="submission" date="2019-08" db="EMBL/GenBank/DDBJ databases">
        <title>Genomic characterization of a novel candidate phylum (ARYD3) from a high temperature, high salinity tertiary oil reservoir in north central Oklahoma, USA.</title>
        <authorList>
            <person name="Youssef N.H."/>
            <person name="Yadav A."/>
            <person name="Elshahed M.S."/>
        </authorList>
    </citation>
    <scope>NUCLEOTIDE SEQUENCE [LARGE SCALE GENOMIC DNA]</scope>
    <source>
        <strain evidence="2">ARYD3</strain>
    </source>
</reference>
<dbReference type="SUPFAM" id="SSF63829">
    <property type="entry name" value="Calcium-dependent phosphotriesterase"/>
    <property type="match status" value="1"/>
</dbReference>
<proteinExistence type="predicted"/>
<name>A0A5D0MJG2_9BACT</name>
<keyword evidence="3" id="KW-1185">Reference proteome</keyword>
<dbReference type="Proteomes" id="UP000324143">
    <property type="component" value="Unassembled WGS sequence"/>
</dbReference>
<evidence type="ECO:0000313" key="2">
    <source>
        <dbReference type="EMBL" id="TYB31671.1"/>
    </source>
</evidence>
<sequence length="349" mass="40821">MFRKLMLTFIVILFLFAGCQKAEEKEAGSFEELDKIKLEKPMSITSMVFANNKIVAFNQGDKTIYLLDLKGNVIDKYKKIGKGPGEFTTTRGVNLLGYSRYLYVIDGMTNKIMKFNLDKKIDFVDEYYIEVSQVSPVGFVDSKENIYLATMISDHVILKVNSNGEIINKFLKKEKESFENMNANQIRDYLVSNLYYPIIQENTMVLTGFLSKKLKFYKKQNDNFKLLKETEMQGLKGNVYKSETRESSNKRSVSIEGIGYIGSWIHRDKYLVGVSKHDFSESFVNCFNLNGKFIGNIELERDINKKYESMFFNKKQDRFFYQVSRRKNEKEDYELDTDYLYIGKLEVYE</sequence>
<dbReference type="InterPro" id="IPR011042">
    <property type="entry name" value="6-blade_b-propeller_TolB-like"/>
</dbReference>
<protein>
    <submittedName>
        <fullName evidence="2">6-bladed beta-propeller</fullName>
    </submittedName>
</protein>
<gene>
    <name evidence="2" type="ORF">FXF47_03485</name>
</gene>
<dbReference type="AlphaFoldDB" id="A0A5D0MJG2"/>
<dbReference type="Pfam" id="PF17170">
    <property type="entry name" value="DUF5128"/>
    <property type="match status" value="1"/>
</dbReference>
<dbReference type="Gene3D" id="2.120.10.30">
    <property type="entry name" value="TolB, C-terminal domain"/>
    <property type="match status" value="1"/>
</dbReference>
<accession>A0A5D0MJG2</accession>